<evidence type="ECO:0000313" key="1">
    <source>
        <dbReference type="EMBL" id="KLI01715.1"/>
    </source>
</evidence>
<dbReference type="EMBL" id="AFVQ02000175">
    <property type="protein sequence ID" value="KLI01715.1"/>
    <property type="molecule type" value="Genomic_DNA"/>
</dbReference>
<dbReference type="AlphaFoldDB" id="A0A0U1QLN0"/>
<protein>
    <submittedName>
        <fullName evidence="1">Uncharacterized protein</fullName>
    </submittedName>
</protein>
<accession>A0A0U1QLN0</accession>
<gene>
    <name evidence="1" type="ORF">SINU_11970</name>
</gene>
<evidence type="ECO:0000313" key="2">
    <source>
        <dbReference type="Proteomes" id="UP000035553"/>
    </source>
</evidence>
<comment type="caution">
    <text evidence="1">The sequence shown here is derived from an EMBL/GenBank/DDBJ whole genome shotgun (WGS) entry which is preliminary data.</text>
</comment>
<dbReference type="Proteomes" id="UP000035553">
    <property type="component" value="Unassembled WGS sequence"/>
</dbReference>
<name>A0A0U1QLN0_9BACL</name>
<organism evidence="1 2">
    <name type="scientific">Sporolactobacillus inulinus CASD</name>
    <dbReference type="NCBI Taxonomy" id="1069536"/>
    <lineage>
        <taxon>Bacteria</taxon>
        <taxon>Bacillati</taxon>
        <taxon>Bacillota</taxon>
        <taxon>Bacilli</taxon>
        <taxon>Bacillales</taxon>
        <taxon>Sporolactobacillaceae</taxon>
        <taxon>Sporolactobacillus</taxon>
    </lineage>
</organism>
<sequence length="191" mass="22042">MRCYLMYSGQPGWDCMLHATDGSEIRARFGQICWLKGWTSNGVRFSIRDLHNTVPNDNYPDFYAWDAGSDHFETEAWDYTYGAGFIMRLCPLYDFNVHRHGSGYRYLDGSKYGLNEGVNIYDNNGNNFGYIGKDCKILIPNGNYGYTPSWDVHGKIFVSGWQYPDGDYHLQSGFIDHDPTQWPSEHGLNTW</sequence>
<keyword evidence="2" id="KW-1185">Reference proteome</keyword>
<proteinExistence type="predicted"/>
<reference evidence="1 2" key="1">
    <citation type="journal article" date="2011" name="J. Bacteriol.">
        <title>Draft genome sequence of Sporolactobacillus inulinus strain CASD, an efficient D-lactic acid-producing bacterium with high-concentration lactate tolerance capability.</title>
        <authorList>
            <person name="Yu B."/>
            <person name="Su F."/>
            <person name="Wang L."/>
            <person name="Xu K."/>
            <person name="Zhao B."/>
            <person name="Xu P."/>
        </authorList>
    </citation>
    <scope>NUCLEOTIDE SEQUENCE [LARGE SCALE GENOMIC DNA]</scope>
    <source>
        <strain evidence="1 2">CASD</strain>
    </source>
</reference>